<organism evidence="1">
    <name type="scientific">marine sediment metagenome</name>
    <dbReference type="NCBI Taxonomy" id="412755"/>
    <lineage>
        <taxon>unclassified sequences</taxon>
        <taxon>metagenomes</taxon>
        <taxon>ecological metagenomes</taxon>
    </lineage>
</organism>
<dbReference type="EMBL" id="LAZR01030244">
    <property type="protein sequence ID" value="KKL57202.1"/>
    <property type="molecule type" value="Genomic_DNA"/>
</dbReference>
<comment type="caution">
    <text evidence="1">The sequence shown here is derived from an EMBL/GenBank/DDBJ whole genome shotgun (WGS) entry which is preliminary data.</text>
</comment>
<protein>
    <submittedName>
        <fullName evidence="1">Uncharacterized protein</fullName>
    </submittedName>
</protein>
<name>A0A0F9G1D4_9ZZZZ</name>
<dbReference type="AlphaFoldDB" id="A0A0F9G1D4"/>
<sequence>MLEFGTASTSYAVFCNKTLGESPCQNCGRMVTIILPFVGCVFCGDCAGADSGQYDGTEDFYDPRRLTISPD</sequence>
<reference evidence="1" key="1">
    <citation type="journal article" date="2015" name="Nature">
        <title>Complex archaea that bridge the gap between prokaryotes and eukaryotes.</title>
        <authorList>
            <person name="Spang A."/>
            <person name="Saw J.H."/>
            <person name="Jorgensen S.L."/>
            <person name="Zaremba-Niedzwiedzka K."/>
            <person name="Martijn J."/>
            <person name="Lind A.E."/>
            <person name="van Eijk R."/>
            <person name="Schleper C."/>
            <person name="Guy L."/>
            <person name="Ettema T.J."/>
        </authorList>
    </citation>
    <scope>NUCLEOTIDE SEQUENCE</scope>
</reference>
<accession>A0A0F9G1D4</accession>
<gene>
    <name evidence="1" type="ORF">LCGC14_2237810</name>
</gene>
<evidence type="ECO:0000313" key="1">
    <source>
        <dbReference type="EMBL" id="KKL57202.1"/>
    </source>
</evidence>
<proteinExistence type="predicted"/>